<feature type="non-terminal residue" evidence="2">
    <location>
        <position position="1"/>
    </location>
</feature>
<comment type="caution">
    <text evidence="2">The sequence shown here is derived from an EMBL/GenBank/DDBJ whole genome shotgun (WGS) entry which is preliminary data.</text>
</comment>
<evidence type="ECO:0000313" key="2">
    <source>
        <dbReference type="EMBL" id="MFB9837599.1"/>
    </source>
</evidence>
<dbReference type="EMBL" id="JBHLZP010000399">
    <property type="protein sequence ID" value="MFB9837599.1"/>
    <property type="molecule type" value="Genomic_DNA"/>
</dbReference>
<organism evidence="2 3">
    <name type="scientific">Actinoallomurus acaciae</name>
    <dbReference type="NCBI Taxonomy" id="502577"/>
    <lineage>
        <taxon>Bacteria</taxon>
        <taxon>Bacillati</taxon>
        <taxon>Actinomycetota</taxon>
        <taxon>Actinomycetes</taxon>
        <taxon>Streptosporangiales</taxon>
        <taxon>Thermomonosporaceae</taxon>
        <taxon>Actinoallomurus</taxon>
    </lineage>
</organism>
<protein>
    <submittedName>
        <fullName evidence="2">Uncharacterized protein</fullName>
    </submittedName>
</protein>
<reference evidence="2 3" key="1">
    <citation type="submission" date="2024-09" db="EMBL/GenBank/DDBJ databases">
        <authorList>
            <person name="Sun Q."/>
            <person name="Mori K."/>
        </authorList>
    </citation>
    <scope>NUCLEOTIDE SEQUENCE [LARGE SCALE GENOMIC DNA]</scope>
    <source>
        <strain evidence="2 3">TBRC 0563</strain>
    </source>
</reference>
<accession>A0ABV5YR90</accession>
<feature type="compositionally biased region" description="Basic and acidic residues" evidence="1">
    <location>
        <begin position="1"/>
        <end position="12"/>
    </location>
</feature>
<gene>
    <name evidence="2" type="ORF">ACFFNX_36040</name>
</gene>
<feature type="compositionally biased region" description="Basic and acidic residues" evidence="1">
    <location>
        <begin position="109"/>
        <end position="121"/>
    </location>
</feature>
<dbReference type="Proteomes" id="UP001589627">
    <property type="component" value="Unassembled WGS sequence"/>
</dbReference>
<feature type="compositionally biased region" description="Low complexity" evidence="1">
    <location>
        <begin position="13"/>
        <end position="34"/>
    </location>
</feature>
<keyword evidence="3" id="KW-1185">Reference proteome</keyword>
<evidence type="ECO:0000256" key="1">
    <source>
        <dbReference type="SAM" id="MobiDB-lite"/>
    </source>
</evidence>
<name>A0ABV5YR90_9ACTN</name>
<sequence length="121" mass="12240">RRAETVAGRADDAPAAAATLTVPADEPAPAEAAEIGSSADAAYPSGAAQAEGDTTGENLIAGLPKRRRGQTLAAASATPAEAPKKKPAKPVDPSARFSAFHEAGRRKRTANDAHVSEPDDS</sequence>
<feature type="region of interest" description="Disordered" evidence="1">
    <location>
        <begin position="1"/>
        <end position="121"/>
    </location>
</feature>
<proteinExistence type="predicted"/>
<evidence type="ECO:0000313" key="3">
    <source>
        <dbReference type="Proteomes" id="UP001589627"/>
    </source>
</evidence>